<reference evidence="3 4" key="1">
    <citation type="submission" date="2017-07" db="EMBL/GenBank/DDBJ databases">
        <title>Bifidobacterium novel species.</title>
        <authorList>
            <person name="Lugli G.A."/>
            <person name="Milani C."/>
            <person name="Duranti S."/>
            <person name="Mangifesta M."/>
        </authorList>
    </citation>
    <scope>NUCLEOTIDE SEQUENCE [LARGE SCALE GENOMIC DNA]</scope>
    <source>
        <strain evidence="4">Uis1B</strain>
    </source>
</reference>
<name>A0A2N5J8G8_9BIFI</name>
<feature type="domain" description="Periplasmic binding protein" evidence="2">
    <location>
        <begin position="68"/>
        <end position="148"/>
    </location>
</feature>
<organism evidence="3 4">
    <name type="scientific">Bifidobacterium margollesii</name>
    <dbReference type="NCBI Taxonomy" id="2020964"/>
    <lineage>
        <taxon>Bacteria</taxon>
        <taxon>Bacillati</taxon>
        <taxon>Actinomycetota</taxon>
        <taxon>Actinomycetes</taxon>
        <taxon>Bifidobacteriales</taxon>
        <taxon>Bifidobacteriaceae</taxon>
        <taxon>Bifidobacterium</taxon>
    </lineage>
</organism>
<protein>
    <submittedName>
        <fullName evidence="3">Sugar ABC transporter substrate-binding protein</fullName>
    </submittedName>
</protein>
<dbReference type="Proteomes" id="UP000235050">
    <property type="component" value="Unassembled WGS sequence"/>
</dbReference>
<evidence type="ECO:0000256" key="1">
    <source>
        <dbReference type="SAM" id="SignalP"/>
    </source>
</evidence>
<gene>
    <name evidence="3" type="ORF">Uis1B_1649</name>
</gene>
<feature type="chain" id="PRO_5039655197" evidence="1">
    <location>
        <begin position="24"/>
        <end position="195"/>
    </location>
</feature>
<dbReference type="EMBL" id="NMWU01000029">
    <property type="protein sequence ID" value="PLS30504.1"/>
    <property type="molecule type" value="Genomic_DNA"/>
</dbReference>
<comment type="caution">
    <text evidence="3">The sequence shown here is derived from an EMBL/GenBank/DDBJ whole genome shotgun (WGS) entry which is preliminary data.</text>
</comment>
<dbReference type="Gene3D" id="3.40.50.2300">
    <property type="match status" value="1"/>
</dbReference>
<evidence type="ECO:0000313" key="3">
    <source>
        <dbReference type="EMBL" id="PLS30504.1"/>
    </source>
</evidence>
<dbReference type="AlphaFoldDB" id="A0A2N5J8G8"/>
<keyword evidence="1" id="KW-0732">Signal</keyword>
<evidence type="ECO:0000313" key="4">
    <source>
        <dbReference type="Proteomes" id="UP000235050"/>
    </source>
</evidence>
<dbReference type="SUPFAM" id="SSF53822">
    <property type="entry name" value="Periplasmic binding protein-like I"/>
    <property type="match status" value="1"/>
</dbReference>
<dbReference type="InterPro" id="IPR025997">
    <property type="entry name" value="SBP_2_dom"/>
</dbReference>
<dbReference type="InterPro" id="IPR028082">
    <property type="entry name" value="Peripla_BP_I"/>
</dbReference>
<sequence length="195" mass="20771">MRWGSRAAAMLLAAGLIMPLAGCVPQGKAVGDTTETADAVAHDGVDRHDLYVGVIGSSKPDNAELNRQLVDAMNQGDLNPVFMASNGDAGGQQKAMADLLARDVKVIVIMADKASGWDEALTEARQAGIPVVLANSAISPDDRTLYAARFNLLVKSRPIGREPVGHTYYIADALADIVDDAPHEKIMNVRLVPQW</sequence>
<keyword evidence="4" id="KW-1185">Reference proteome</keyword>
<proteinExistence type="predicted"/>
<evidence type="ECO:0000259" key="2">
    <source>
        <dbReference type="Pfam" id="PF13407"/>
    </source>
</evidence>
<dbReference type="Pfam" id="PF13407">
    <property type="entry name" value="Peripla_BP_4"/>
    <property type="match status" value="1"/>
</dbReference>
<accession>A0A2N5J8G8</accession>
<feature type="signal peptide" evidence="1">
    <location>
        <begin position="1"/>
        <end position="23"/>
    </location>
</feature>